<proteinExistence type="predicted"/>
<dbReference type="Proteomes" id="UP000179807">
    <property type="component" value="Unassembled WGS sequence"/>
</dbReference>
<feature type="compositionally biased region" description="Basic and acidic residues" evidence="2">
    <location>
        <begin position="336"/>
        <end position="346"/>
    </location>
</feature>
<feature type="compositionally biased region" description="Basic and acidic residues" evidence="2">
    <location>
        <begin position="297"/>
        <end position="310"/>
    </location>
</feature>
<keyword evidence="4" id="KW-1185">Reference proteome</keyword>
<gene>
    <name evidence="3" type="ORF">TRFO_03483</name>
</gene>
<dbReference type="VEuPathDB" id="TrichDB:TRFO_03483"/>
<dbReference type="OrthoDB" id="10644911at2759"/>
<accession>A0A1J4KP99</accession>
<dbReference type="GeneID" id="94826027"/>
<evidence type="ECO:0000313" key="3">
    <source>
        <dbReference type="EMBL" id="OHT13059.1"/>
    </source>
</evidence>
<sequence>MPDGTSIGVGWIDIGDIDFILCFDEKILNIPFEAVSGLDSEGNTMTFLIDERYKEFGDHPNQSLIIKLSRKPTSKMTTQIFSRVSRGESQPHISDGDEYEVDENIKVNPPEKIVPNETAPIISPHHSSTAMAVPKNISQNASNITQSNMQLNAKPNINTNVDTNQGNQPNEKQQTKVINFGNLGNDNGNPATKMMKSSIAMYYNFDAQPKSQSSQLDECLFTDESATMATESTEAVKSSIPDPESTEANSTIANDNEFDSIASPPPPSIAIDLRTDPQNEPENENENDTEIENEEPESVKVVEKEKETKVVKGLRQIQKKTTTSPPKKETKSKKISKFESEQDEIISRHTERVSEKITAGIDALTKQRMDSIDNFEGQIARYVDSFKDDIKTTLQDREHGSINQIEASKQKFQNNIQQFKKKEGLMHQTLTGIEEENKQMSSKITGIQRTMRDKTQQLRLDLENELKNLRKKVRRKDTIRDNSDDFDEDFLDDLPKLKSRYITA</sequence>
<feature type="region of interest" description="Disordered" evidence="2">
    <location>
        <begin position="230"/>
        <end position="346"/>
    </location>
</feature>
<evidence type="ECO:0000256" key="2">
    <source>
        <dbReference type="SAM" id="MobiDB-lite"/>
    </source>
</evidence>
<dbReference type="AlphaFoldDB" id="A0A1J4KP99"/>
<name>A0A1J4KP99_9EUKA</name>
<comment type="caution">
    <text evidence="3">The sequence shown here is derived from an EMBL/GenBank/DDBJ whole genome shotgun (WGS) entry which is preliminary data.</text>
</comment>
<organism evidence="3 4">
    <name type="scientific">Tritrichomonas foetus</name>
    <dbReference type="NCBI Taxonomy" id="1144522"/>
    <lineage>
        <taxon>Eukaryota</taxon>
        <taxon>Metamonada</taxon>
        <taxon>Parabasalia</taxon>
        <taxon>Tritrichomonadida</taxon>
        <taxon>Tritrichomonadidae</taxon>
        <taxon>Tritrichomonas</taxon>
    </lineage>
</organism>
<dbReference type="EMBL" id="MLAK01000549">
    <property type="protein sequence ID" value="OHT13059.1"/>
    <property type="molecule type" value="Genomic_DNA"/>
</dbReference>
<reference evidence="3" key="1">
    <citation type="submission" date="2016-10" db="EMBL/GenBank/DDBJ databases">
        <authorList>
            <person name="Benchimol M."/>
            <person name="Almeida L.G."/>
            <person name="Vasconcelos A.T."/>
            <person name="Perreira-Neves A."/>
            <person name="Rosa I.A."/>
            <person name="Tasca T."/>
            <person name="Bogo M.R."/>
            <person name="de Souza W."/>
        </authorList>
    </citation>
    <scope>NUCLEOTIDE SEQUENCE [LARGE SCALE GENOMIC DNA]</scope>
    <source>
        <strain evidence="3">K</strain>
    </source>
</reference>
<protein>
    <submittedName>
        <fullName evidence="3">Uncharacterized protein</fullName>
    </submittedName>
</protein>
<feature type="compositionally biased region" description="Acidic residues" evidence="2">
    <location>
        <begin position="279"/>
        <end position="296"/>
    </location>
</feature>
<dbReference type="RefSeq" id="XP_068366195.1">
    <property type="nucleotide sequence ID" value="XM_068491323.1"/>
</dbReference>
<evidence type="ECO:0000256" key="1">
    <source>
        <dbReference type="SAM" id="Coils"/>
    </source>
</evidence>
<keyword evidence="1" id="KW-0175">Coiled coil</keyword>
<feature type="coiled-coil region" evidence="1">
    <location>
        <begin position="452"/>
        <end position="479"/>
    </location>
</feature>
<evidence type="ECO:0000313" key="4">
    <source>
        <dbReference type="Proteomes" id="UP000179807"/>
    </source>
</evidence>